<evidence type="ECO:0000313" key="3">
    <source>
        <dbReference type="Proteomes" id="UP001642540"/>
    </source>
</evidence>
<organism evidence="2 3">
    <name type="scientific">Orchesella dallaii</name>
    <dbReference type="NCBI Taxonomy" id="48710"/>
    <lineage>
        <taxon>Eukaryota</taxon>
        <taxon>Metazoa</taxon>
        <taxon>Ecdysozoa</taxon>
        <taxon>Arthropoda</taxon>
        <taxon>Hexapoda</taxon>
        <taxon>Collembola</taxon>
        <taxon>Entomobryomorpha</taxon>
        <taxon>Entomobryoidea</taxon>
        <taxon>Orchesellidae</taxon>
        <taxon>Orchesellinae</taxon>
        <taxon>Orchesella</taxon>
    </lineage>
</organism>
<sequence length="126" mass="14068">MGKHHFSSSEHHIGRPIDYSTDAIVYVTVVVVFYAAIIILLLTTNFRRRKPSSCNGNGCSSGCKKHHGDGTGHNSHHCHTCTPSSSSTTSWTRKHWLFFNPISGEAQQATKKESQMFIHRQDAETV</sequence>
<gene>
    <name evidence="2" type="ORF">ODALV1_LOCUS5104</name>
</gene>
<protein>
    <submittedName>
        <fullName evidence="2">Uncharacterized protein</fullName>
    </submittedName>
</protein>
<evidence type="ECO:0000256" key="1">
    <source>
        <dbReference type="SAM" id="Phobius"/>
    </source>
</evidence>
<accession>A0ABP1Q251</accession>
<keyword evidence="1" id="KW-0812">Transmembrane</keyword>
<dbReference type="Proteomes" id="UP001642540">
    <property type="component" value="Unassembled WGS sequence"/>
</dbReference>
<proteinExistence type="predicted"/>
<comment type="caution">
    <text evidence="2">The sequence shown here is derived from an EMBL/GenBank/DDBJ whole genome shotgun (WGS) entry which is preliminary data.</text>
</comment>
<keyword evidence="1" id="KW-0472">Membrane</keyword>
<dbReference type="EMBL" id="CAXLJM020000015">
    <property type="protein sequence ID" value="CAL8082060.1"/>
    <property type="molecule type" value="Genomic_DNA"/>
</dbReference>
<keyword evidence="3" id="KW-1185">Reference proteome</keyword>
<feature type="transmembrane region" description="Helical" evidence="1">
    <location>
        <begin position="23"/>
        <end position="42"/>
    </location>
</feature>
<evidence type="ECO:0000313" key="2">
    <source>
        <dbReference type="EMBL" id="CAL8082060.1"/>
    </source>
</evidence>
<name>A0ABP1Q251_9HEXA</name>
<reference evidence="2 3" key="1">
    <citation type="submission" date="2024-08" db="EMBL/GenBank/DDBJ databases">
        <authorList>
            <person name="Cucini C."/>
            <person name="Frati F."/>
        </authorList>
    </citation>
    <scope>NUCLEOTIDE SEQUENCE [LARGE SCALE GENOMIC DNA]</scope>
</reference>
<keyword evidence="1" id="KW-1133">Transmembrane helix</keyword>